<dbReference type="GO" id="GO:0006325">
    <property type="term" value="P:chromatin organization"/>
    <property type="evidence" value="ECO:0007669"/>
    <property type="project" value="UniProtKB-KW"/>
</dbReference>
<protein>
    <recommendedName>
        <fullName evidence="3">BRCA1-A complex subunit RAP80</fullName>
    </recommendedName>
    <alternativeName>
        <fullName evidence="10">Receptor-associated protein 80</fullName>
    </alternativeName>
    <alternativeName>
        <fullName evidence="9">Ubiquitin interaction motif-containing protein 1</fullName>
    </alternativeName>
</protein>
<feature type="compositionally biased region" description="Acidic residues" evidence="11">
    <location>
        <begin position="38"/>
        <end position="47"/>
    </location>
</feature>
<feature type="region of interest" description="Disordered" evidence="11">
    <location>
        <begin position="447"/>
        <end position="530"/>
    </location>
</feature>
<dbReference type="SUPFAM" id="SSF46774">
    <property type="entry name" value="ARID-like"/>
    <property type="match status" value="1"/>
</dbReference>
<dbReference type="InterPro" id="IPR003903">
    <property type="entry name" value="UIM_dom"/>
</dbReference>
<dbReference type="CDD" id="cd20912">
    <property type="entry name" value="AIR_RAP80-like"/>
    <property type="match status" value="1"/>
</dbReference>
<feature type="compositionally biased region" description="Polar residues" evidence="11">
    <location>
        <begin position="498"/>
        <end position="513"/>
    </location>
</feature>
<keyword evidence="7" id="KW-0234">DNA repair</keyword>
<dbReference type="GO" id="GO:0003677">
    <property type="term" value="F:DNA binding"/>
    <property type="evidence" value="ECO:0007669"/>
    <property type="project" value="InterPro"/>
</dbReference>
<keyword evidence="14" id="KW-1185">Reference proteome</keyword>
<feature type="compositionally biased region" description="Basic and acidic residues" evidence="11">
    <location>
        <begin position="288"/>
        <end position="303"/>
    </location>
</feature>
<dbReference type="EMBL" id="VCAZ01000078">
    <property type="protein sequence ID" value="TSP68525.1"/>
    <property type="molecule type" value="Genomic_DNA"/>
</dbReference>
<dbReference type="GO" id="GO:0070531">
    <property type="term" value="C:BRCA1-A complex"/>
    <property type="evidence" value="ECO:0007669"/>
    <property type="project" value="InterPro"/>
</dbReference>
<keyword evidence="8" id="KW-0539">Nucleus</keyword>
<evidence type="ECO:0000256" key="3">
    <source>
        <dbReference type="ARBA" id="ARBA00021660"/>
    </source>
</evidence>
<feature type="compositionally biased region" description="Polar residues" evidence="11">
    <location>
        <begin position="203"/>
        <end position="213"/>
    </location>
</feature>
<gene>
    <name evidence="13" type="ORF">Baya_11010</name>
</gene>
<dbReference type="Gene3D" id="1.10.150.60">
    <property type="entry name" value="ARID DNA-binding domain"/>
    <property type="match status" value="1"/>
</dbReference>
<dbReference type="SMART" id="SM00726">
    <property type="entry name" value="UIM"/>
    <property type="match status" value="2"/>
</dbReference>
<feature type="compositionally biased region" description="Acidic residues" evidence="11">
    <location>
        <begin position="473"/>
        <end position="483"/>
    </location>
</feature>
<feature type="compositionally biased region" description="Low complexity" evidence="11">
    <location>
        <begin position="182"/>
        <end position="202"/>
    </location>
</feature>
<dbReference type="Gene3D" id="6.10.250.1800">
    <property type="match status" value="1"/>
</dbReference>
<feature type="region of interest" description="Disordered" evidence="11">
    <location>
        <begin position="1298"/>
        <end position="1351"/>
    </location>
</feature>
<dbReference type="Gene3D" id="2.30.30.490">
    <property type="match status" value="1"/>
</dbReference>
<dbReference type="CDD" id="cd16869">
    <property type="entry name" value="ARID_ARID5"/>
    <property type="match status" value="1"/>
</dbReference>
<dbReference type="PROSITE" id="PS51011">
    <property type="entry name" value="ARID"/>
    <property type="match status" value="1"/>
</dbReference>
<keyword evidence="4" id="KW-0677">Repeat</keyword>
<feature type="compositionally biased region" description="Basic and acidic residues" evidence="11">
    <location>
        <begin position="55"/>
        <end position="67"/>
    </location>
</feature>
<dbReference type="Pfam" id="PF01388">
    <property type="entry name" value="ARID"/>
    <property type="match status" value="1"/>
</dbReference>
<comment type="subcellular location">
    <subcellularLocation>
        <location evidence="1">Nucleus</location>
    </subcellularLocation>
</comment>
<evidence type="ECO:0000256" key="10">
    <source>
        <dbReference type="ARBA" id="ARBA00031558"/>
    </source>
</evidence>
<evidence type="ECO:0000256" key="7">
    <source>
        <dbReference type="ARBA" id="ARBA00023204"/>
    </source>
</evidence>
<feature type="compositionally biased region" description="Polar residues" evidence="11">
    <location>
        <begin position="107"/>
        <end position="124"/>
    </location>
</feature>
<evidence type="ECO:0000256" key="5">
    <source>
        <dbReference type="ARBA" id="ARBA00022763"/>
    </source>
</evidence>
<dbReference type="Proteomes" id="UP000319801">
    <property type="component" value="Unassembled WGS sequence"/>
</dbReference>
<feature type="region of interest" description="Disordered" evidence="11">
    <location>
        <begin position="248"/>
        <end position="395"/>
    </location>
</feature>
<evidence type="ECO:0000256" key="8">
    <source>
        <dbReference type="ARBA" id="ARBA00023242"/>
    </source>
</evidence>
<dbReference type="Pfam" id="PF18282">
    <property type="entry name" value="RAP80_UIM"/>
    <property type="match status" value="1"/>
</dbReference>
<dbReference type="PANTHER" id="PTHR15932">
    <property type="entry name" value="UBIQUITIN INTERACTION MOTIF-CONTAINING PROTEIN 1"/>
    <property type="match status" value="1"/>
</dbReference>
<evidence type="ECO:0000256" key="9">
    <source>
        <dbReference type="ARBA" id="ARBA00029973"/>
    </source>
</evidence>
<accession>A0A556UYM2</accession>
<evidence type="ECO:0000256" key="6">
    <source>
        <dbReference type="ARBA" id="ARBA00022853"/>
    </source>
</evidence>
<feature type="compositionally biased region" description="Polar residues" evidence="11">
    <location>
        <begin position="248"/>
        <end position="275"/>
    </location>
</feature>
<evidence type="ECO:0000256" key="2">
    <source>
        <dbReference type="ARBA" id="ARBA00006465"/>
    </source>
</evidence>
<dbReference type="PANTHER" id="PTHR15932:SF2">
    <property type="entry name" value="BRCA1-A COMPLEX SUBUNIT RAP80"/>
    <property type="match status" value="1"/>
</dbReference>
<comment type="caution">
    <text evidence="13">The sequence shown here is derived from an EMBL/GenBank/DDBJ whole genome shotgun (WGS) entry which is preliminary data.</text>
</comment>
<dbReference type="FunFam" id="1.10.150.60:FF:000015">
    <property type="entry name" value="AT-rich interactive domain-containing protein 5B"/>
    <property type="match status" value="1"/>
</dbReference>
<dbReference type="SMART" id="SM01014">
    <property type="entry name" value="ARID"/>
    <property type="match status" value="1"/>
</dbReference>
<dbReference type="SMART" id="SM00501">
    <property type="entry name" value="BRIGHT"/>
    <property type="match status" value="1"/>
</dbReference>
<dbReference type="InterPro" id="IPR043151">
    <property type="entry name" value="BAH_sf"/>
</dbReference>
<feature type="domain" description="ARID" evidence="12">
    <location>
        <begin position="1038"/>
        <end position="1130"/>
    </location>
</feature>
<feature type="region of interest" description="Disordered" evidence="11">
    <location>
        <begin position="1"/>
        <end position="68"/>
    </location>
</feature>
<feature type="region of interest" description="Disordered" evidence="11">
    <location>
        <begin position="546"/>
        <end position="578"/>
    </location>
</feature>
<evidence type="ECO:0000256" key="4">
    <source>
        <dbReference type="ARBA" id="ARBA00022737"/>
    </source>
</evidence>
<feature type="compositionally biased region" description="Polar residues" evidence="11">
    <location>
        <begin position="1307"/>
        <end position="1337"/>
    </location>
</feature>
<dbReference type="InterPro" id="IPR036431">
    <property type="entry name" value="ARID_dom_sf"/>
</dbReference>
<dbReference type="InterPro" id="IPR001606">
    <property type="entry name" value="ARID_dom"/>
</dbReference>
<feature type="compositionally biased region" description="Basic residues" evidence="11">
    <location>
        <begin position="459"/>
        <end position="469"/>
    </location>
</feature>
<feature type="compositionally biased region" description="Polar residues" evidence="11">
    <location>
        <begin position="354"/>
        <end position="385"/>
    </location>
</feature>
<dbReference type="OrthoDB" id="1938591at2759"/>
<keyword evidence="5" id="KW-0227">DNA damage</keyword>
<evidence type="ECO:0000256" key="11">
    <source>
        <dbReference type="SAM" id="MobiDB-lite"/>
    </source>
</evidence>
<reference evidence="13 14" key="1">
    <citation type="journal article" date="2019" name="Genome Biol. Evol.">
        <title>Whole-Genome Sequencing of the Giant Devil Catfish, Bagarius yarrelli.</title>
        <authorList>
            <person name="Jiang W."/>
            <person name="Lv Y."/>
            <person name="Cheng L."/>
            <person name="Yang K."/>
            <person name="Chao B."/>
            <person name="Wang X."/>
            <person name="Li Y."/>
            <person name="Pan X."/>
            <person name="You X."/>
            <person name="Zhang Y."/>
            <person name="Yang J."/>
            <person name="Li J."/>
            <person name="Zhang X."/>
            <person name="Liu S."/>
            <person name="Sun C."/>
            <person name="Yang J."/>
            <person name="Shi Q."/>
        </authorList>
    </citation>
    <scope>NUCLEOTIDE SEQUENCE [LARGE SCALE GENOMIC DNA]</scope>
    <source>
        <strain evidence="13">JWS20170419001</strain>
        <tissue evidence="13">Muscle</tissue>
    </source>
</reference>
<dbReference type="GO" id="GO:0070530">
    <property type="term" value="F:K63-linked polyubiquitin modification-dependent protein binding"/>
    <property type="evidence" value="ECO:0007669"/>
    <property type="project" value="InterPro"/>
</dbReference>
<keyword evidence="6" id="KW-0156">Chromatin regulator</keyword>
<evidence type="ECO:0000256" key="1">
    <source>
        <dbReference type="ARBA" id="ARBA00004123"/>
    </source>
</evidence>
<dbReference type="PROSITE" id="PS50330">
    <property type="entry name" value="UIM"/>
    <property type="match status" value="1"/>
</dbReference>
<dbReference type="InterPro" id="IPR038868">
    <property type="entry name" value="RAP80"/>
</dbReference>
<feature type="region of interest" description="Disordered" evidence="11">
    <location>
        <begin position="107"/>
        <end position="217"/>
    </location>
</feature>
<dbReference type="GO" id="GO:0042393">
    <property type="term" value="F:histone binding"/>
    <property type="evidence" value="ECO:0007669"/>
    <property type="project" value="TreeGrafter"/>
</dbReference>
<name>A0A556UYM2_BAGYA</name>
<sequence>MPRRKRGTGQNERLRKVRRRDDNNAEEDNDNTLVISDSESDEEEEDCGMTPRTARRLDREKKTHVQDMTEDEMLALALRLSKQEANCACQREQVEDDDMRKAIAESLQVSCSQTSETSFRQTRSAAKPHRDQDSAPAPVRCKLSFSGRNENDGASAGDVSEAQTSRLKCSEDSDPLPPMPDLSPRSLSQPSPLSPTLSSVPSAASQESRTSRLAKQEVNDEALKNVSLPERSPILLRHCSVRINPNLLNVSKPSRNVSPKAHSSLSFSSPEKAQNSPPSPKSPVFPKTDSKRCTTLTRDKAPKLELSSAADTSPLNDFTSHMVLHLTDDDDEDDDDKVISPSPVFPQDPASCPGQPNLSPTQPCSSSPTADPNHTGSLSQVQSARSRVAPTAEKKDVSAVSYYWGVPFCPKGQSPDDYTQVILAQLEVYEKSLKEARKHLLHKADWGHPVFPCPVEKPHGRRLKRHRAPRVLEEDEEEDEEQNGDEKKRKKPAERAESQPNSEDVAENGQQETYVVVSSPETQEELGQKIPYAIDLANNSNYLIRSRRKPPPQELSENTPIHLESDEHGEEDRRKSFDVESAVCPETQMTEDHTPELMVTSPSPAQADADVMEVDEASMPVAEAEERMEQGQPGEEPSWRESVSSQVECPMCTRLFPLGEIEMHAAYCNGTLEDQEVQREEQENVSQDQGSARRRSVRRTAVEDYVRFEKSEQQEKCYVCNKFFTRKEYSHHVDRCLHQKQTSGTKQGNGLLTALNRTETMHQGPPCCLRGSFAFYKSVGFRPETGGPVKVWRLGEFYYVRCGPQEPVCIAEITLLWEDQRQRHPLASSRLYYLPEDTPKGRSKEHGEDEVIGVSKKVVVRVEHLVKWTCLELPEWKQNPNKFIDHCVLNGSSCLTDPQEVKAKDDVPGVRHRVKVLSYPQYCRFRSLQKRIQDHGAQPGPQDPHLLALGWIRMTLHNTRILYCRDTFSHPSLGTNPSLTPEFGCLSVSLKGRPRKRRGRDGDEVDQQILNHPESRGERVKENVMSSAETIETHWLPHPEEKIFLDQLYLFMERHGSPICKVPNLGFKKIDLFLMYTIVNKLGGYEVVTARRLWKVVYNELGGSPGSTSAATCTRRHYEKLMLPYEQHIRGGNQRLSKPKAPTGTVVTVRKPVRGRVQSTLRKNGVTNQAAPPDGARLRKRGRPPGKRNIKVLARVARVGRPPSHTKSSTETVVSEVQPITVPQDGKISPTPLATTGHIPQQINSEADLKVKQENETSNLCLLSGQPKLQVGGVLEGFSPTKGMCPLDFFRSRLGLSGVTGPEKTQEASITSQTNARSPETPENLQHQCSGCNSEHPSWTGGPREGLTAKPQLPPLKILPLDIDCSLQLRQLMHTRIGTAHMNTFTKRLSEALAQDLSKTNGHAGPVSQEQAVPLNLSKKPTTKRSSDDVDPPWQRDPEAKRIKMEPIDLRLTLKQNGGSVAQTLVQDEPADLTCPRRVRALDRTCLLLTGSQDSYPTDSVFPLSIVSSSGGSLKRHENDSDLVDLKTPERLNHITESCPEVEQLSQCIPYKDSNSMDCKVSALVSNPSQSC</sequence>
<dbReference type="InterPro" id="IPR040714">
    <property type="entry name" value="RAP80_UIM"/>
</dbReference>
<dbReference type="GO" id="GO:0006302">
    <property type="term" value="P:double-strand break repair"/>
    <property type="evidence" value="ECO:0007669"/>
    <property type="project" value="InterPro"/>
</dbReference>
<comment type="similarity">
    <text evidence="2">Belongs to the RAP80 family.</text>
</comment>
<proteinExistence type="inferred from homology"/>
<feature type="compositionally biased region" description="Polar residues" evidence="11">
    <location>
        <begin position="309"/>
        <end position="319"/>
    </location>
</feature>
<evidence type="ECO:0000313" key="14">
    <source>
        <dbReference type="Proteomes" id="UP000319801"/>
    </source>
</evidence>
<feature type="region of interest" description="Disordered" evidence="11">
    <location>
        <begin position="1165"/>
        <end position="1186"/>
    </location>
</feature>
<evidence type="ECO:0000313" key="13">
    <source>
        <dbReference type="EMBL" id="TSP68525.1"/>
    </source>
</evidence>
<feature type="region of interest" description="Disordered" evidence="11">
    <location>
        <begin position="1399"/>
        <end position="1439"/>
    </location>
</feature>
<organism evidence="13 14">
    <name type="scientific">Bagarius yarrelli</name>
    <name type="common">Goonch</name>
    <name type="synonym">Bagrus yarrelli</name>
    <dbReference type="NCBI Taxonomy" id="175774"/>
    <lineage>
        <taxon>Eukaryota</taxon>
        <taxon>Metazoa</taxon>
        <taxon>Chordata</taxon>
        <taxon>Craniata</taxon>
        <taxon>Vertebrata</taxon>
        <taxon>Euteleostomi</taxon>
        <taxon>Actinopterygii</taxon>
        <taxon>Neopterygii</taxon>
        <taxon>Teleostei</taxon>
        <taxon>Ostariophysi</taxon>
        <taxon>Siluriformes</taxon>
        <taxon>Sisoridae</taxon>
        <taxon>Sisorinae</taxon>
        <taxon>Bagarius</taxon>
    </lineage>
</organism>
<dbReference type="GO" id="GO:0045739">
    <property type="term" value="P:positive regulation of DNA repair"/>
    <property type="evidence" value="ECO:0007669"/>
    <property type="project" value="TreeGrafter"/>
</dbReference>
<evidence type="ECO:0000259" key="12">
    <source>
        <dbReference type="PROSITE" id="PS51011"/>
    </source>
</evidence>
<feature type="compositionally biased region" description="Basic and acidic residues" evidence="11">
    <location>
        <begin position="563"/>
        <end position="578"/>
    </location>
</feature>